<reference evidence="13 14" key="1">
    <citation type="journal article" date="2020" name="bioRxiv">
        <title>Sequence and annotation of 42 cannabis genomes reveals extensive copy number variation in cannabinoid synthesis and pathogen resistance genes.</title>
        <authorList>
            <person name="Mckernan K.J."/>
            <person name="Helbert Y."/>
            <person name="Kane L.T."/>
            <person name="Ebling H."/>
            <person name="Zhang L."/>
            <person name="Liu B."/>
            <person name="Eaton Z."/>
            <person name="Mclaughlin S."/>
            <person name="Kingan S."/>
            <person name="Baybayan P."/>
            <person name="Concepcion G."/>
            <person name="Jordan M."/>
            <person name="Riva A."/>
            <person name="Barbazuk W."/>
            <person name="Harkins T."/>
        </authorList>
    </citation>
    <scope>NUCLEOTIDE SEQUENCE [LARGE SCALE GENOMIC DNA]</scope>
    <source>
        <strain evidence="13 14">cv. Jamaican Lion 4</strain>
        <strain evidence="12">Father</strain>
        <strain evidence="10">Mother</strain>
        <tissue evidence="12">Leaf</tissue>
    </source>
</reference>
<dbReference type="EMBL" id="JAATIP010000329">
    <property type="protein sequence ID" value="KAF4351751.1"/>
    <property type="molecule type" value="Genomic_DNA"/>
</dbReference>
<dbReference type="EMBL" id="JAATIQ010000284">
    <property type="protein sequence ID" value="KAF4364276.1"/>
    <property type="molecule type" value="Genomic_DNA"/>
</dbReference>
<dbReference type="PROSITE" id="PS00811">
    <property type="entry name" value="OLEOSINS"/>
    <property type="match status" value="1"/>
</dbReference>
<feature type="compositionally biased region" description="Low complexity" evidence="8">
    <location>
        <begin position="1"/>
        <end position="18"/>
    </location>
</feature>
<protein>
    <recommendedName>
        <fullName evidence="7">Oleosin</fullName>
    </recommendedName>
</protein>
<evidence type="ECO:0000313" key="11">
    <source>
        <dbReference type="EMBL" id="KAF4362722.1"/>
    </source>
</evidence>
<keyword evidence="3 7" id="KW-0551">Lipid droplet</keyword>
<evidence type="ECO:0000256" key="3">
    <source>
        <dbReference type="ARBA" id="ARBA00022677"/>
    </source>
</evidence>
<dbReference type="PANTHER" id="PTHR33203:SF44">
    <property type="entry name" value="OLEOSIN 20.3 KDA"/>
    <property type="match status" value="1"/>
</dbReference>
<dbReference type="GO" id="GO:0012511">
    <property type="term" value="C:monolayer-surrounded lipid storage body"/>
    <property type="evidence" value="ECO:0007669"/>
    <property type="project" value="InterPro"/>
</dbReference>
<comment type="similarity">
    <text evidence="2 7">Belongs to the oleosin family.</text>
</comment>
<comment type="caution">
    <text evidence="12">The sequence shown here is derived from an EMBL/GenBank/DDBJ whole genome shotgun (WGS) entry which is preliminary data.</text>
</comment>
<evidence type="ECO:0000256" key="5">
    <source>
        <dbReference type="ARBA" id="ARBA00022989"/>
    </source>
</evidence>
<evidence type="ECO:0000313" key="13">
    <source>
        <dbReference type="Proteomes" id="UP000525078"/>
    </source>
</evidence>
<feature type="transmembrane region" description="Helical" evidence="9">
    <location>
        <begin position="38"/>
        <end position="60"/>
    </location>
</feature>
<feature type="transmembrane region" description="Helical" evidence="9">
    <location>
        <begin position="72"/>
        <end position="91"/>
    </location>
</feature>
<keyword evidence="6 9" id="KW-0472">Membrane</keyword>
<sequence length="164" mass="17355">MADYQRTQYGQQQQQQHQTPSDAMKSFLPESGPSAQQILTVVTLVPLGGILLLLAGLTLAGTLLGLALSTPVFVIFSPVLVPAAFVIAAAVTGFLTSGAFGITGLSSLSWLANYLRRIRMTPSTALPEAADYARRRVQDSAAYVGQKTKETGQAIQSKAEGTKT</sequence>
<proteinExistence type="inferred from homology"/>
<keyword evidence="14" id="KW-1185">Reference proteome</keyword>
<evidence type="ECO:0000256" key="8">
    <source>
        <dbReference type="SAM" id="MobiDB-lite"/>
    </source>
</evidence>
<dbReference type="EMBL" id="JAATIQ010000307">
    <property type="protein sequence ID" value="KAF4362722.1"/>
    <property type="molecule type" value="Genomic_DNA"/>
</dbReference>
<dbReference type="GO" id="GO:0016020">
    <property type="term" value="C:membrane"/>
    <property type="evidence" value="ECO:0007669"/>
    <property type="project" value="UniProtKB-SubCell"/>
</dbReference>
<organism evidence="12 14">
    <name type="scientific">Cannabis sativa</name>
    <name type="common">Hemp</name>
    <name type="synonym">Marijuana</name>
    <dbReference type="NCBI Taxonomy" id="3483"/>
    <lineage>
        <taxon>Eukaryota</taxon>
        <taxon>Viridiplantae</taxon>
        <taxon>Streptophyta</taxon>
        <taxon>Embryophyta</taxon>
        <taxon>Tracheophyta</taxon>
        <taxon>Spermatophyta</taxon>
        <taxon>Magnoliopsida</taxon>
        <taxon>eudicotyledons</taxon>
        <taxon>Gunneridae</taxon>
        <taxon>Pentapetalae</taxon>
        <taxon>rosids</taxon>
        <taxon>fabids</taxon>
        <taxon>Rosales</taxon>
        <taxon>Cannabaceae</taxon>
        <taxon>Cannabis</taxon>
    </lineage>
</organism>
<dbReference type="OrthoDB" id="1929188at2759"/>
<comment type="subcellular location">
    <subcellularLocation>
        <location evidence="7">Lipid droplet</location>
    </subcellularLocation>
    <subcellularLocation>
        <location evidence="7">Membrane</location>
        <topology evidence="7">Multi-pass membrane protein</topology>
    </subcellularLocation>
</comment>
<evidence type="ECO:0000313" key="12">
    <source>
        <dbReference type="EMBL" id="KAF4364276.1"/>
    </source>
</evidence>
<dbReference type="Proteomes" id="UP000525078">
    <property type="component" value="Unassembled WGS sequence"/>
</dbReference>
<evidence type="ECO:0000256" key="9">
    <source>
        <dbReference type="SAM" id="Phobius"/>
    </source>
</evidence>
<dbReference type="GO" id="GO:0019915">
    <property type="term" value="P:lipid storage"/>
    <property type="evidence" value="ECO:0007669"/>
    <property type="project" value="TreeGrafter"/>
</dbReference>
<accession>A0A7J6F0Y4</accession>
<evidence type="ECO:0000313" key="14">
    <source>
        <dbReference type="Proteomes" id="UP000583929"/>
    </source>
</evidence>
<evidence type="ECO:0000256" key="6">
    <source>
        <dbReference type="ARBA" id="ARBA00023136"/>
    </source>
</evidence>
<gene>
    <name evidence="10" type="ORF">F8388_008761</name>
    <name evidence="11" type="ORF">G4B88_018340</name>
    <name evidence="12" type="ORF">G4B88_028396</name>
</gene>
<dbReference type="Pfam" id="PF01277">
    <property type="entry name" value="Oleosin"/>
    <property type="match status" value="1"/>
</dbReference>
<dbReference type="InterPro" id="IPR000136">
    <property type="entry name" value="Oleosin"/>
</dbReference>
<dbReference type="GO" id="GO:0050826">
    <property type="term" value="P:response to freezing"/>
    <property type="evidence" value="ECO:0007669"/>
    <property type="project" value="TreeGrafter"/>
</dbReference>
<name>A0A7J6F0Y4_CANSA</name>
<evidence type="ECO:0000256" key="4">
    <source>
        <dbReference type="ARBA" id="ARBA00022692"/>
    </source>
</evidence>
<keyword evidence="5 9" id="KW-1133">Transmembrane helix</keyword>
<evidence type="ECO:0000256" key="2">
    <source>
        <dbReference type="ARBA" id="ARBA00010858"/>
    </source>
</evidence>
<feature type="region of interest" description="Disordered" evidence="8">
    <location>
        <begin position="145"/>
        <end position="164"/>
    </location>
</feature>
<feature type="region of interest" description="Disordered" evidence="8">
    <location>
        <begin position="1"/>
        <end position="26"/>
    </location>
</feature>
<dbReference type="AlphaFoldDB" id="A0A7J6F0Y4"/>
<dbReference type="Proteomes" id="UP000583929">
    <property type="component" value="Unassembled WGS sequence"/>
</dbReference>
<evidence type="ECO:0000256" key="7">
    <source>
        <dbReference type="RuleBase" id="RU000540"/>
    </source>
</evidence>
<dbReference type="PANTHER" id="PTHR33203">
    <property type="entry name" value="OLEOSIN"/>
    <property type="match status" value="1"/>
</dbReference>
<evidence type="ECO:0000313" key="10">
    <source>
        <dbReference type="EMBL" id="KAF4351751.1"/>
    </source>
</evidence>
<dbReference type="GO" id="GO:0010344">
    <property type="term" value="P:seed oilbody biogenesis"/>
    <property type="evidence" value="ECO:0007669"/>
    <property type="project" value="TreeGrafter"/>
</dbReference>
<evidence type="ECO:0000256" key="1">
    <source>
        <dbReference type="ARBA" id="ARBA00002582"/>
    </source>
</evidence>
<keyword evidence="4 9" id="KW-0812">Transmembrane</keyword>
<comment type="function">
    <text evidence="1">May have a structural role to stabilize the lipid body during desiccation of the seed by preventing coalescence of the oil. Probably interacts with both lipid and phospholipid moieties of lipid bodies. May also provide recognition signals for specific lipase anchorage in lipolysis during seedling growth.</text>
</comment>
<feature type="transmembrane region" description="Helical" evidence="9">
    <location>
        <begin position="97"/>
        <end position="115"/>
    </location>
</feature>